<keyword evidence="14" id="KW-1185">Reference proteome</keyword>
<sequence length="153" mass="17177">MTDMADPLTEICSPEDLKIFERNYNEEMCKGVVSSKTQFEYACFLVRSKYPADIQRGVVLLEELYKRPDEIGKRDYIYYLAIGNARLKEYQIALNYLKGLLQVEPANRQVLELESCIKKRMEKDAIKGAAIAGGAILGLGALVGLGVALSKRH</sequence>
<dbReference type="PANTHER" id="PTHR13247:SF0">
    <property type="entry name" value="MITOCHONDRIAL FISSION 1 PROTEIN"/>
    <property type="match status" value="1"/>
</dbReference>
<dbReference type="GO" id="GO:0005778">
    <property type="term" value="C:peroxisomal membrane"/>
    <property type="evidence" value="ECO:0007669"/>
    <property type="project" value="UniProtKB-SubCell"/>
</dbReference>
<dbReference type="Gene3D" id="1.25.40.10">
    <property type="entry name" value="Tetratricopeptide repeat domain"/>
    <property type="match status" value="1"/>
</dbReference>
<comment type="caution">
    <text evidence="13">The sequence shown here is derived from an EMBL/GenBank/DDBJ whole genome shotgun (WGS) entry which is preliminary data.</text>
</comment>
<evidence type="ECO:0000256" key="6">
    <source>
        <dbReference type="ARBA" id="ARBA00022787"/>
    </source>
</evidence>
<dbReference type="PIRSF" id="PIRSF008835">
    <property type="entry name" value="TPR_repeat_11_Fis1"/>
    <property type="match status" value="1"/>
</dbReference>
<name>A0AAW0WVH9_CHEQU</name>
<dbReference type="PANTHER" id="PTHR13247">
    <property type="entry name" value="TETRATRICOPEPTIDE REPEAT PROTEIN 11 TPR REPEAT PROTEIN 11"/>
    <property type="match status" value="1"/>
</dbReference>
<dbReference type="InterPro" id="IPR011990">
    <property type="entry name" value="TPR-like_helical_dom_sf"/>
</dbReference>
<evidence type="ECO:0000256" key="3">
    <source>
        <dbReference type="ARBA" id="ARBA00008937"/>
    </source>
</evidence>
<dbReference type="InterPro" id="IPR016543">
    <property type="entry name" value="Fis1"/>
</dbReference>
<comment type="similarity">
    <text evidence="3 11">Belongs to the FIS1 family.</text>
</comment>
<dbReference type="Proteomes" id="UP001445076">
    <property type="component" value="Unassembled WGS sequence"/>
</dbReference>
<dbReference type="GO" id="GO:0000422">
    <property type="term" value="P:autophagy of mitochondrion"/>
    <property type="evidence" value="ECO:0007669"/>
    <property type="project" value="TreeGrafter"/>
</dbReference>
<accession>A0AAW0WVH9</accession>
<keyword evidence="6 11" id="KW-1000">Mitochondrion outer membrane</keyword>
<keyword evidence="7 12" id="KW-1133">Transmembrane helix</keyword>
<evidence type="ECO:0000256" key="4">
    <source>
        <dbReference type="ARBA" id="ARBA00022692"/>
    </source>
</evidence>
<keyword evidence="9 11" id="KW-0472">Membrane</keyword>
<dbReference type="InterPro" id="IPR028058">
    <property type="entry name" value="Fis1_TPR_N"/>
</dbReference>
<dbReference type="InterPro" id="IPR033745">
    <property type="entry name" value="Fis1_cytosol"/>
</dbReference>
<comment type="function">
    <text evidence="11">Involved in the fragmentation of the mitochondrial network and its perinuclear clustering.</text>
</comment>
<proteinExistence type="inferred from homology"/>
<organism evidence="13 14">
    <name type="scientific">Cherax quadricarinatus</name>
    <name type="common">Australian red claw crayfish</name>
    <dbReference type="NCBI Taxonomy" id="27406"/>
    <lineage>
        <taxon>Eukaryota</taxon>
        <taxon>Metazoa</taxon>
        <taxon>Ecdysozoa</taxon>
        <taxon>Arthropoda</taxon>
        <taxon>Crustacea</taxon>
        <taxon>Multicrustacea</taxon>
        <taxon>Malacostraca</taxon>
        <taxon>Eumalacostraca</taxon>
        <taxon>Eucarida</taxon>
        <taxon>Decapoda</taxon>
        <taxon>Pleocyemata</taxon>
        <taxon>Astacidea</taxon>
        <taxon>Parastacoidea</taxon>
        <taxon>Parastacidae</taxon>
        <taxon>Cherax</taxon>
    </lineage>
</organism>
<evidence type="ECO:0000313" key="13">
    <source>
        <dbReference type="EMBL" id="KAK8736305.1"/>
    </source>
</evidence>
<dbReference type="SUPFAM" id="SSF48452">
    <property type="entry name" value="TPR-like"/>
    <property type="match status" value="1"/>
</dbReference>
<evidence type="ECO:0000256" key="9">
    <source>
        <dbReference type="ARBA" id="ARBA00023136"/>
    </source>
</evidence>
<evidence type="ECO:0000256" key="2">
    <source>
        <dbReference type="ARBA" id="ARBA00004572"/>
    </source>
</evidence>
<dbReference type="CDD" id="cd12212">
    <property type="entry name" value="Fis1"/>
    <property type="match status" value="1"/>
</dbReference>
<dbReference type="FunFam" id="1.25.40.10:FF:000147">
    <property type="entry name" value="Mitochondrial fission 1 protein"/>
    <property type="match status" value="1"/>
</dbReference>
<evidence type="ECO:0000313" key="14">
    <source>
        <dbReference type="Proteomes" id="UP001445076"/>
    </source>
</evidence>
<evidence type="ECO:0000256" key="10">
    <source>
        <dbReference type="ARBA" id="ARBA00023140"/>
    </source>
</evidence>
<dbReference type="InterPro" id="IPR028061">
    <property type="entry name" value="Fis1_TPR_C"/>
</dbReference>
<dbReference type="EMBL" id="JARKIK010000044">
    <property type="protein sequence ID" value="KAK8736305.1"/>
    <property type="molecule type" value="Genomic_DNA"/>
</dbReference>
<protein>
    <recommendedName>
        <fullName evidence="11">Mitochondrial fission 1 protein</fullName>
    </recommendedName>
</protein>
<reference evidence="13 14" key="1">
    <citation type="journal article" date="2024" name="BMC Genomics">
        <title>Genome assembly of redclaw crayfish (Cherax quadricarinatus) provides insights into its immune adaptation and hypoxia tolerance.</title>
        <authorList>
            <person name="Liu Z."/>
            <person name="Zheng J."/>
            <person name="Li H."/>
            <person name="Fang K."/>
            <person name="Wang S."/>
            <person name="He J."/>
            <person name="Zhou D."/>
            <person name="Weng S."/>
            <person name="Chi M."/>
            <person name="Gu Z."/>
            <person name="He J."/>
            <person name="Li F."/>
            <person name="Wang M."/>
        </authorList>
    </citation>
    <scope>NUCLEOTIDE SEQUENCE [LARGE SCALE GENOMIC DNA]</scope>
    <source>
        <strain evidence="13">ZL_2023a</strain>
    </source>
</reference>
<evidence type="ECO:0000256" key="1">
    <source>
        <dbReference type="ARBA" id="ARBA00004549"/>
    </source>
</evidence>
<gene>
    <name evidence="13" type="ORF">OTU49_004933</name>
</gene>
<comment type="subcellular location">
    <subcellularLocation>
        <location evidence="2">Mitochondrion outer membrane</location>
        <topology evidence="2">Single-pass membrane protein</topology>
    </subcellularLocation>
    <subcellularLocation>
        <location evidence="1">Peroxisome membrane</location>
        <topology evidence="1">Single-pass membrane protein</topology>
    </subcellularLocation>
</comment>
<dbReference type="AlphaFoldDB" id="A0AAW0WVH9"/>
<evidence type="ECO:0000256" key="8">
    <source>
        <dbReference type="ARBA" id="ARBA00023128"/>
    </source>
</evidence>
<dbReference type="GO" id="GO:0016559">
    <property type="term" value="P:peroxisome fission"/>
    <property type="evidence" value="ECO:0007669"/>
    <property type="project" value="TreeGrafter"/>
</dbReference>
<dbReference type="Pfam" id="PF14853">
    <property type="entry name" value="Fis1_TPR_C"/>
    <property type="match status" value="1"/>
</dbReference>
<dbReference type="GO" id="GO:0005741">
    <property type="term" value="C:mitochondrial outer membrane"/>
    <property type="evidence" value="ECO:0007669"/>
    <property type="project" value="UniProtKB-SubCell"/>
</dbReference>
<dbReference type="GO" id="GO:0043653">
    <property type="term" value="P:mitochondrial fragmentation involved in apoptotic process"/>
    <property type="evidence" value="ECO:0007669"/>
    <property type="project" value="TreeGrafter"/>
</dbReference>
<keyword evidence="10" id="KW-0576">Peroxisome</keyword>
<evidence type="ECO:0000256" key="11">
    <source>
        <dbReference type="PIRNR" id="PIRNR008835"/>
    </source>
</evidence>
<evidence type="ECO:0000256" key="12">
    <source>
        <dbReference type="SAM" id="Phobius"/>
    </source>
</evidence>
<feature type="transmembrane region" description="Helical" evidence="12">
    <location>
        <begin position="128"/>
        <end position="149"/>
    </location>
</feature>
<comment type="domain">
    <text evidence="11">The C-terminus is required for mitochondrial localization, while the N-terminus is necessary for mitochondrial fission.</text>
</comment>
<evidence type="ECO:0000256" key="5">
    <source>
        <dbReference type="ARBA" id="ARBA00022703"/>
    </source>
</evidence>
<keyword evidence="5" id="KW-0053">Apoptosis</keyword>
<dbReference type="GO" id="GO:0000266">
    <property type="term" value="P:mitochondrial fission"/>
    <property type="evidence" value="ECO:0007669"/>
    <property type="project" value="UniProtKB-UniRule"/>
</dbReference>
<keyword evidence="4 12" id="KW-0812">Transmembrane</keyword>
<keyword evidence="8 11" id="KW-0496">Mitochondrion</keyword>
<evidence type="ECO:0000256" key="7">
    <source>
        <dbReference type="ARBA" id="ARBA00022989"/>
    </source>
</evidence>
<dbReference type="Pfam" id="PF14852">
    <property type="entry name" value="Fis1_TPR_N"/>
    <property type="match status" value="1"/>
</dbReference>